<keyword evidence="5 9" id="KW-0812">Transmembrane</keyword>
<protein>
    <recommendedName>
        <fullName evidence="14">4-amino-4-deoxy-L-arabinose transferase</fullName>
    </recommendedName>
</protein>
<evidence type="ECO:0000256" key="2">
    <source>
        <dbReference type="ARBA" id="ARBA00022475"/>
    </source>
</evidence>
<feature type="transmembrane region" description="Helical" evidence="9">
    <location>
        <begin position="245"/>
        <end position="265"/>
    </location>
</feature>
<reference evidence="13" key="1">
    <citation type="journal article" date="2019" name="Int. J. Syst. Evol. Microbiol.">
        <title>The Global Catalogue of Microorganisms (GCM) 10K type strain sequencing project: providing services to taxonomists for standard genome sequencing and annotation.</title>
        <authorList>
            <consortium name="The Broad Institute Genomics Platform"/>
            <consortium name="The Broad Institute Genome Sequencing Center for Infectious Disease"/>
            <person name="Wu L."/>
            <person name="Ma J."/>
        </authorList>
    </citation>
    <scope>NUCLEOTIDE SEQUENCE [LARGE SCALE GENOMIC DNA]</scope>
    <source>
        <strain evidence="13">JCM 17839</strain>
    </source>
</reference>
<evidence type="ECO:0000256" key="7">
    <source>
        <dbReference type="ARBA" id="ARBA00023136"/>
    </source>
</evidence>
<feature type="compositionally biased region" description="Gly residues" evidence="8">
    <location>
        <begin position="531"/>
        <end position="572"/>
    </location>
</feature>
<keyword evidence="3" id="KW-0328">Glycosyltransferase</keyword>
<dbReference type="PANTHER" id="PTHR33908:SF3">
    <property type="entry name" value="UNDECAPRENYL PHOSPHATE-ALPHA-4-AMINO-4-DEOXY-L-ARABINOSE ARABINOSYL TRANSFERASE"/>
    <property type="match status" value="1"/>
</dbReference>
<evidence type="ECO:0008006" key="14">
    <source>
        <dbReference type="Google" id="ProtNLM"/>
    </source>
</evidence>
<dbReference type="Proteomes" id="UP001500731">
    <property type="component" value="Unassembled WGS sequence"/>
</dbReference>
<keyword evidence="6 9" id="KW-1133">Transmembrane helix</keyword>
<proteinExistence type="predicted"/>
<organism evidence="12 13">
    <name type="scientific">Microbacterium panaciterrae</name>
    <dbReference type="NCBI Taxonomy" id="985759"/>
    <lineage>
        <taxon>Bacteria</taxon>
        <taxon>Bacillati</taxon>
        <taxon>Actinomycetota</taxon>
        <taxon>Actinomycetes</taxon>
        <taxon>Micrococcales</taxon>
        <taxon>Microbacteriaceae</taxon>
        <taxon>Microbacterium</taxon>
    </lineage>
</organism>
<evidence type="ECO:0000256" key="1">
    <source>
        <dbReference type="ARBA" id="ARBA00004651"/>
    </source>
</evidence>
<comment type="caution">
    <text evidence="12">The sequence shown here is derived from an EMBL/GenBank/DDBJ whole genome shotgun (WGS) entry which is preliminary data.</text>
</comment>
<keyword evidence="4" id="KW-0808">Transferase</keyword>
<evidence type="ECO:0000256" key="6">
    <source>
        <dbReference type="ARBA" id="ARBA00022989"/>
    </source>
</evidence>
<feature type="transmembrane region" description="Helical" evidence="9">
    <location>
        <begin position="333"/>
        <end position="351"/>
    </location>
</feature>
<comment type="subcellular location">
    <subcellularLocation>
        <location evidence="1">Cell membrane</location>
        <topology evidence="1">Multi-pass membrane protein</topology>
    </subcellularLocation>
</comment>
<dbReference type="EMBL" id="BAABGP010000010">
    <property type="protein sequence ID" value="GAA4484033.1"/>
    <property type="molecule type" value="Genomic_DNA"/>
</dbReference>
<evidence type="ECO:0000259" key="11">
    <source>
        <dbReference type="Pfam" id="PF24878"/>
    </source>
</evidence>
<evidence type="ECO:0000256" key="5">
    <source>
        <dbReference type="ARBA" id="ARBA00022692"/>
    </source>
</evidence>
<feature type="domain" description="Putative mannosyltransferase YkcA/B-like C-terminal" evidence="11">
    <location>
        <begin position="600"/>
        <end position="689"/>
    </location>
</feature>
<evidence type="ECO:0000256" key="4">
    <source>
        <dbReference type="ARBA" id="ARBA00022679"/>
    </source>
</evidence>
<feature type="transmembrane region" description="Helical" evidence="9">
    <location>
        <begin position="219"/>
        <end position="238"/>
    </location>
</feature>
<dbReference type="Pfam" id="PF13231">
    <property type="entry name" value="PMT_2"/>
    <property type="match status" value="1"/>
</dbReference>
<keyword evidence="13" id="KW-1185">Reference proteome</keyword>
<feature type="transmembrane region" description="Helical" evidence="9">
    <location>
        <begin position="442"/>
        <end position="462"/>
    </location>
</feature>
<dbReference type="InterPro" id="IPR050297">
    <property type="entry name" value="LipidA_mod_glycosyltrf_83"/>
</dbReference>
<sequence length="707" mass="71938">MTASAALTHDLPAHPPGASPSTGSRAAVPHGPGELTLARARWEVPASLGVLLLTGILYVWNLAASGWANAFYSAAVQAGTQNWVAFFYGSSDAGNSITVDKPPASLWIMELSARVFGLSSWSILVPEALMGVATAAIILFTVRRRFGATAGLISAGAFALTPVAALMFRFNNPDALLLLLLTASVALTLRALDRQQLRWLLLAGVAVGFGFLTKQLQAFLVLPVLAGVYFAFAGTTILKRIWHLLAALGAVIVSAGWWVAVVELVPASARPYIGGSQTNSFLELTFGYNGFGRITGAETGSVTGGGARATAGGGMWGSTGLFRLFENDIGGQISWLIPTALILGTAALVLIGRAPRRDPRRILIVAFASWLVVTLLAFSFMAGIFHAYYTVALAAPLAGLLGAAGVVVFRHRDRLWVRILLAATAVLTAIWAWVLLDRATGWLPWLKVVVLVVSLLGAALVLIPPRSRILTASTVSALLVGALLAPAAYTLETVGSAHSGSIVTAGPAVAGGSGGFGGGFRGGFAGGAPGALPRGGTGAGQGGTGGFGGRQAQGGTGGGQGTTGQGTQGGTGTFPQGGARRGAGGAGGLLQASTVSAQLKTLLTANASQYTWVAASIGSQTAAGYQLGTGGAVMPIGGFNGSDPSPTLAQFQADVAAGRIHYFIAGGRMGGSNGGSDVSSQISTWVSAHFTAQTVDGVTIYDLTAQN</sequence>
<dbReference type="InterPro" id="IPR056785">
    <property type="entry name" value="YkcA/B-like_C"/>
</dbReference>
<dbReference type="RefSeq" id="WP_345185994.1">
    <property type="nucleotide sequence ID" value="NZ_BAABGP010000010.1"/>
</dbReference>
<feature type="region of interest" description="Disordered" evidence="8">
    <location>
        <begin position="1"/>
        <end position="29"/>
    </location>
</feature>
<feature type="transmembrane region" description="Helical" evidence="9">
    <location>
        <begin position="415"/>
        <end position="436"/>
    </location>
</feature>
<name>A0ABP8P9H6_9MICO</name>
<keyword evidence="2" id="KW-1003">Cell membrane</keyword>
<evidence type="ECO:0000256" key="9">
    <source>
        <dbReference type="SAM" id="Phobius"/>
    </source>
</evidence>
<dbReference type="InterPro" id="IPR038731">
    <property type="entry name" value="RgtA/B/C-like"/>
</dbReference>
<accession>A0ABP8P9H6</accession>
<evidence type="ECO:0000256" key="8">
    <source>
        <dbReference type="SAM" id="MobiDB-lite"/>
    </source>
</evidence>
<dbReference type="PANTHER" id="PTHR33908">
    <property type="entry name" value="MANNOSYLTRANSFERASE YKCB-RELATED"/>
    <property type="match status" value="1"/>
</dbReference>
<dbReference type="Pfam" id="PF24878">
    <property type="entry name" value="YkcB_C"/>
    <property type="match status" value="1"/>
</dbReference>
<feature type="domain" description="Glycosyltransferase RgtA/B/C/D-like" evidence="10">
    <location>
        <begin position="100"/>
        <end position="257"/>
    </location>
</feature>
<gene>
    <name evidence="12" type="ORF">GCM10023171_16420</name>
</gene>
<evidence type="ECO:0000313" key="13">
    <source>
        <dbReference type="Proteomes" id="UP001500731"/>
    </source>
</evidence>
<feature type="transmembrane region" description="Helical" evidence="9">
    <location>
        <begin position="149"/>
        <end position="169"/>
    </location>
</feature>
<evidence type="ECO:0000256" key="3">
    <source>
        <dbReference type="ARBA" id="ARBA00022676"/>
    </source>
</evidence>
<keyword evidence="7 9" id="KW-0472">Membrane</keyword>
<feature type="transmembrane region" description="Helical" evidence="9">
    <location>
        <begin position="387"/>
        <end position="408"/>
    </location>
</feature>
<feature type="transmembrane region" description="Helical" evidence="9">
    <location>
        <begin position="363"/>
        <end position="381"/>
    </location>
</feature>
<evidence type="ECO:0000313" key="12">
    <source>
        <dbReference type="EMBL" id="GAA4484033.1"/>
    </source>
</evidence>
<feature type="region of interest" description="Disordered" evidence="8">
    <location>
        <begin position="531"/>
        <end position="585"/>
    </location>
</feature>
<evidence type="ECO:0000259" key="10">
    <source>
        <dbReference type="Pfam" id="PF13231"/>
    </source>
</evidence>
<feature type="transmembrane region" description="Helical" evidence="9">
    <location>
        <begin position="44"/>
        <end position="63"/>
    </location>
</feature>
<feature type="transmembrane region" description="Helical" evidence="9">
    <location>
        <begin position="121"/>
        <end position="142"/>
    </location>
</feature>
<feature type="transmembrane region" description="Helical" evidence="9">
    <location>
        <begin position="469"/>
        <end position="489"/>
    </location>
</feature>